<proteinExistence type="predicted"/>
<dbReference type="EMBL" id="JAPDRP010000022">
    <property type="protein sequence ID" value="KAJ9637789.1"/>
    <property type="molecule type" value="Genomic_DNA"/>
</dbReference>
<reference evidence="1" key="1">
    <citation type="submission" date="2022-10" db="EMBL/GenBank/DDBJ databases">
        <title>Culturing micro-colonial fungi from biological soil crusts in the Mojave desert and describing Neophaeococcomyces mojavensis, and introducing the new genera and species Taxawa tesnikishii.</title>
        <authorList>
            <person name="Kurbessoian T."/>
            <person name="Stajich J.E."/>
        </authorList>
    </citation>
    <scope>NUCLEOTIDE SEQUENCE</scope>
    <source>
        <strain evidence="1">JES_115</strain>
    </source>
</reference>
<gene>
    <name evidence="1" type="ORF">H2199_007283</name>
</gene>
<protein>
    <submittedName>
        <fullName evidence="1">Uncharacterized protein</fullName>
    </submittedName>
</protein>
<evidence type="ECO:0000313" key="2">
    <source>
        <dbReference type="Proteomes" id="UP001172680"/>
    </source>
</evidence>
<name>A0ACC2YRG9_9PEZI</name>
<accession>A0ACC2YRG9</accession>
<sequence>MAEEDSGVPVVRPSAILLPAMKVGAFSGKLSLAHLVLSSGSNGNRTLNRPGLFAAAAGIQWFLMGSVFWAARDAQLHANGIRNWWLVRQNGKPSPLGIDAKTTQDRIRASAVAGAVTGGIAGASRGRANVVPGIIMFGIFGFAGQKLYNLVDAKRIEEEEAKMSPGYKKDNFWKRVANSKWSPMKVLSDEEYEAMLQEKLLSVEAEIAIMDENIKKLREAAAEGSGPK</sequence>
<dbReference type="Proteomes" id="UP001172680">
    <property type="component" value="Unassembled WGS sequence"/>
</dbReference>
<organism evidence="1 2">
    <name type="scientific">Coniosporium tulheliwenetii</name>
    <dbReference type="NCBI Taxonomy" id="3383036"/>
    <lineage>
        <taxon>Eukaryota</taxon>
        <taxon>Fungi</taxon>
        <taxon>Dikarya</taxon>
        <taxon>Ascomycota</taxon>
        <taxon>Pezizomycotina</taxon>
        <taxon>Dothideomycetes</taxon>
        <taxon>Dothideomycetes incertae sedis</taxon>
        <taxon>Coniosporium</taxon>
    </lineage>
</organism>
<evidence type="ECO:0000313" key="1">
    <source>
        <dbReference type="EMBL" id="KAJ9637789.1"/>
    </source>
</evidence>
<keyword evidence="2" id="KW-1185">Reference proteome</keyword>
<comment type="caution">
    <text evidence="1">The sequence shown here is derived from an EMBL/GenBank/DDBJ whole genome shotgun (WGS) entry which is preliminary data.</text>
</comment>